<gene>
    <name evidence="1" type="ORF">J2Z64_004501</name>
</gene>
<dbReference type="InterPro" id="IPR016181">
    <property type="entry name" value="Acyl_CoA_acyltransferase"/>
</dbReference>
<proteinExistence type="predicted"/>
<evidence type="ECO:0000313" key="1">
    <source>
        <dbReference type="EMBL" id="MBP2080189.1"/>
    </source>
</evidence>
<dbReference type="SUPFAM" id="SSF55729">
    <property type="entry name" value="Acyl-CoA N-acyltransferases (Nat)"/>
    <property type="match status" value="1"/>
</dbReference>
<organism evidence="1 2">
    <name type="scientific">Oceanobacillus polygoni</name>
    <dbReference type="NCBI Taxonomy" id="1235259"/>
    <lineage>
        <taxon>Bacteria</taxon>
        <taxon>Bacillati</taxon>
        <taxon>Bacillota</taxon>
        <taxon>Bacilli</taxon>
        <taxon>Bacillales</taxon>
        <taxon>Bacillaceae</taxon>
        <taxon>Oceanobacillus</taxon>
    </lineage>
</organism>
<sequence>MKIKKASEEDIKSVARVYVDSWMTTYYGLVPDDYLNRLTYGEAEKKWAHFLNSEKESFIVTVK</sequence>
<dbReference type="EMBL" id="JAGGMB010000033">
    <property type="protein sequence ID" value="MBP2080189.1"/>
    <property type="molecule type" value="Genomic_DNA"/>
</dbReference>
<name>A0A9X0Z388_9BACI</name>
<dbReference type="Proteomes" id="UP001138793">
    <property type="component" value="Unassembled WGS sequence"/>
</dbReference>
<dbReference type="OrthoDB" id="5292888at2"/>
<reference evidence="1" key="1">
    <citation type="submission" date="2021-03" db="EMBL/GenBank/DDBJ databases">
        <title>Genomic Encyclopedia of Type Strains, Phase IV (KMG-IV): sequencing the most valuable type-strain genomes for metagenomic binning, comparative biology and taxonomic classification.</title>
        <authorList>
            <person name="Goeker M."/>
        </authorList>
    </citation>
    <scope>NUCLEOTIDE SEQUENCE</scope>
    <source>
        <strain evidence="1">DSM 107338</strain>
    </source>
</reference>
<evidence type="ECO:0000313" key="2">
    <source>
        <dbReference type="Proteomes" id="UP001138793"/>
    </source>
</evidence>
<protein>
    <recommendedName>
        <fullName evidence="3">Acetyltransferase (GNAT) family protein</fullName>
    </recommendedName>
</protein>
<comment type="caution">
    <text evidence="1">The sequence shown here is derived from an EMBL/GenBank/DDBJ whole genome shotgun (WGS) entry which is preliminary data.</text>
</comment>
<evidence type="ECO:0008006" key="3">
    <source>
        <dbReference type="Google" id="ProtNLM"/>
    </source>
</evidence>
<dbReference type="AlphaFoldDB" id="A0A9X0Z388"/>
<keyword evidence="2" id="KW-1185">Reference proteome</keyword>
<accession>A0A9X0Z388</accession>
<dbReference type="Gene3D" id="3.40.630.30">
    <property type="match status" value="1"/>
</dbReference>
<dbReference type="RefSeq" id="WP_149476192.1">
    <property type="nucleotide sequence ID" value="NZ_JAGGMB010000033.1"/>
</dbReference>